<dbReference type="InterPro" id="IPR035919">
    <property type="entry name" value="EAL_sf"/>
</dbReference>
<dbReference type="Pfam" id="PF00563">
    <property type="entry name" value="EAL"/>
    <property type="match status" value="1"/>
</dbReference>
<dbReference type="RefSeq" id="WP_199466709.1">
    <property type="nucleotide sequence ID" value="NZ_JAEMNX010000002.1"/>
</dbReference>
<proteinExistence type="predicted"/>
<comment type="caution">
    <text evidence="3">The sequence shown here is derived from an EMBL/GenBank/DDBJ whole genome shotgun (WGS) entry which is preliminary data.</text>
</comment>
<dbReference type="InterPro" id="IPR013976">
    <property type="entry name" value="HDOD"/>
</dbReference>
<name>A0A934JQH6_9GAMM</name>
<dbReference type="Gene3D" id="1.10.3210.10">
    <property type="entry name" value="Hypothetical protein af1432"/>
    <property type="match status" value="1"/>
</dbReference>
<protein>
    <submittedName>
        <fullName evidence="3">HDOD domain-containing protein</fullName>
    </submittedName>
</protein>
<accession>A0A934JQH6</accession>
<gene>
    <name evidence="3" type="ORF">I8J31_02450</name>
</gene>
<dbReference type="Gene3D" id="3.20.20.450">
    <property type="entry name" value="EAL domain"/>
    <property type="match status" value="1"/>
</dbReference>
<dbReference type="PIRSF" id="PIRSF003180">
    <property type="entry name" value="DiGMPpdiest_YuxH"/>
    <property type="match status" value="1"/>
</dbReference>
<dbReference type="PANTHER" id="PTHR33525">
    <property type="match status" value="1"/>
</dbReference>
<evidence type="ECO:0000313" key="3">
    <source>
        <dbReference type="EMBL" id="MBJ7536537.1"/>
    </source>
</evidence>
<feature type="domain" description="EAL" evidence="1">
    <location>
        <begin position="1"/>
        <end position="212"/>
    </location>
</feature>
<dbReference type="PROSITE" id="PS51833">
    <property type="entry name" value="HDOD"/>
    <property type="match status" value="1"/>
</dbReference>
<keyword evidence="4" id="KW-1185">Reference proteome</keyword>
<reference evidence="3" key="1">
    <citation type="submission" date="2020-12" db="EMBL/GenBank/DDBJ databases">
        <title>Marinomonas arctica sp. nov., a psychrotolerant bacterium isolated from the Arctic.</title>
        <authorList>
            <person name="Zhang Y."/>
        </authorList>
    </citation>
    <scope>NUCLEOTIDE SEQUENCE</scope>
    <source>
        <strain evidence="3">C1424</strain>
    </source>
</reference>
<evidence type="ECO:0000313" key="4">
    <source>
        <dbReference type="Proteomes" id="UP000628710"/>
    </source>
</evidence>
<dbReference type="SMART" id="SM00052">
    <property type="entry name" value="EAL"/>
    <property type="match status" value="1"/>
</dbReference>
<dbReference type="Proteomes" id="UP000628710">
    <property type="component" value="Unassembled WGS sequence"/>
</dbReference>
<dbReference type="PANTHER" id="PTHR33525:SF4">
    <property type="entry name" value="CYCLIC DI-GMP PHOSPHODIESTERASE CDGJ"/>
    <property type="match status" value="1"/>
</dbReference>
<dbReference type="EMBL" id="JAEMNX010000002">
    <property type="protein sequence ID" value="MBJ7536537.1"/>
    <property type="molecule type" value="Genomic_DNA"/>
</dbReference>
<dbReference type="AlphaFoldDB" id="A0A934JQH6"/>
<dbReference type="Pfam" id="PF08668">
    <property type="entry name" value="HDOD"/>
    <property type="match status" value="1"/>
</dbReference>
<organism evidence="3 4">
    <name type="scientific">Marinomonas transparens</name>
    <dbReference type="NCBI Taxonomy" id="2795388"/>
    <lineage>
        <taxon>Bacteria</taxon>
        <taxon>Pseudomonadati</taxon>
        <taxon>Pseudomonadota</taxon>
        <taxon>Gammaproteobacteria</taxon>
        <taxon>Oceanospirillales</taxon>
        <taxon>Oceanospirillaceae</taxon>
        <taxon>Marinomonas</taxon>
    </lineage>
</organism>
<dbReference type="PROSITE" id="PS50883">
    <property type="entry name" value="EAL"/>
    <property type="match status" value="1"/>
</dbReference>
<dbReference type="SUPFAM" id="SSF109604">
    <property type="entry name" value="HD-domain/PDEase-like"/>
    <property type="match status" value="1"/>
</dbReference>
<evidence type="ECO:0000259" key="2">
    <source>
        <dbReference type="PROSITE" id="PS51833"/>
    </source>
</evidence>
<evidence type="ECO:0000259" key="1">
    <source>
        <dbReference type="PROSITE" id="PS50883"/>
    </source>
</evidence>
<dbReference type="SUPFAM" id="SSF141868">
    <property type="entry name" value="EAL domain-like"/>
    <property type="match status" value="1"/>
</dbReference>
<dbReference type="InterPro" id="IPR052340">
    <property type="entry name" value="RNase_Y/CdgJ"/>
</dbReference>
<sequence>MIEFPEALDDLMMAQQPILTKEKALFGYELLFREKDTSDANVFDGTAATSRVLANLCIGITGMESQVKKPFFINMTTDLIVSDAFVPIDPESVYIEILEGQKLTSEFIESVKTLHSTGYLFALDDYQFSDEYKVLLPWVSIIKVDVLATNPIRYAKQLAELKSQGFTLLAEKVENQTMFDLCYKMGFELFQGYFLQRPQMVKGKKIDAATQGAMSLVNALQDEDVSISKVTTLVAQNPTISFQLLRILNSPVCGISKKVTSIKEAVVLVGLSQLKKWALLITLTSSSGQPGPLLKILLARGRCCQLLAEHKFPELSDPAFMTGLLSGIDAVFEVDKSEVFSQLALKKDIKHAILHGSGTLGELLKQTLSCEEQKWSKLDALEQDDRQTLNQAFLSSIIWADEVISSIAS</sequence>
<dbReference type="InterPro" id="IPR001633">
    <property type="entry name" value="EAL_dom"/>
</dbReference>
<dbReference type="InterPro" id="IPR014408">
    <property type="entry name" value="dGMP_Pdiesterase_EAL/HD-GYP"/>
</dbReference>
<feature type="domain" description="HDOD" evidence="2">
    <location>
        <begin position="206"/>
        <end position="391"/>
    </location>
</feature>